<evidence type="ECO:0000256" key="1">
    <source>
        <dbReference type="SAM" id="MobiDB-lite"/>
    </source>
</evidence>
<reference evidence="2 3" key="1">
    <citation type="submission" date="2015-11" db="EMBL/GenBank/DDBJ databases">
        <title>Expanding the genomic diversity of Burkholderia species for the development of highly accurate diagnostics.</title>
        <authorList>
            <person name="Sahl J."/>
            <person name="Keim P."/>
            <person name="Wagner D."/>
        </authorList>
    </citation>
    <scope>NUCLEOTIDE SEQUENCE [LARGE SCALE GENOMIC DNA]</scope>
    <source>
        <strain evidence="2 3">MSMB2087WGS</strain>
    </source>
</reference>
<name>A0A119H706_9BURK</name>
<dbReference type="Proteomes" id="UP000060630">
    <property type="component" value="Unassembled WGS sequence"/>
</dbReference>
<dbReference type="RefSeq" id="WP_059655121.1">
    <property type="nucleotide sequence ID" value="NZ_LOXJ01000031.1"/>
</dbReference>
<gene>
    <name evidence="2" type="ORF">WL29_08190</name>
</gene>
<sequence>MGLFNKGAKTSAADTSTEAKKPSGTFFDSGTADGKPVARKAEQAPDIGAATDHAINIDESLTLQTEITETSRDYLAKSVQATDDAKAQPSFRQRIEHATRPRSMPAEPDGLFYLSTHRAMRGELTMPESERAKLKEVQEQRALRGLFHLLDLFSR</sequence>
<comment type="caution">
    <text evidence="2">The sequence shown here is derived from an EMBL/GenBank/DDBJ whole genome shotgun (WGS) entry which is preliminary data.</text>
</comment>
<feature type="region of interest" description="Disordered" evidence="1">
    <location>
        <begin position="1"/>
        <end position="49"/>
    </location>
</feature>
<evidence type="ECO:0000313" key="2">
    <source>
        <dbReference type="EMBL" id="KWA70499.1"/>
    </source>
</evidence>
<dbReference type="AlphaFoldDB" id="A0A119H706"/>
<evidence type="ECO:0000313" key="3">
    <source>
        <dbReference type="Proteomes" id="UP000060630"/>
    </source>
</evidence>
<dbReference type="EMBL" id="LPHD01000214">
    <property type="protein sequence ID" value="KWA70499.1"/>
    <property type="molecule type" value="Genomic_DNA"/>
</dbReference>
<accession>A0A119H706</accession>
<organism evidence="2 3">
    <name type="scientific">Burkholderia ubonensis</name>
    <dbReference type="NCBI Taxonomy" id="101571"/>
    <lineage>
        <taxon>Bacteria</taxon>
        <taxon>Pseudomonadati</taxon>
        <taxon>Pseudomonadota</taxon>
        <taxon>Betaproteobacteria</taxon>
        <taxon>Burkholderiales</taxon>
        <taxon>Burkholderiaceae</taxon>
        <taxon>Burkholderia</taxon>
        <taxon>Burkholderia cepacia complex</taxon>
    </lineage>
</organism>
<protein>
    <submittedName>
        <fullName evidence="2">Uncharacterized protein</fullName>
    </submittedName>
</protein>
<proteinExistence type="predicted"/>